<gene>
    <name evidence="1" type="ORF">HJB60_09310</name>
</gene>
<evidence type="ECO:0000313" key="2">
    <source>
        <dbReference type="Proteomes" id="UP000770629"/>
    </source>
</evidence>
<proteinExistence type="predicted"/>
<name>A0ABS7IBV2_9HYPH</name>
<accession>A0ABS7IBV2</accession>
<organism evidence="1 2">
    <name type="scientific">Rhizobium lentis</name>
    <dbReference type="NCBI Taxonomy" id="1138194"/>
    <lineage>
        <taxon>Bacteria</taxon>
        <taxon>Pseudomonadati</taxon>
        <taxon>Pseudomonadota</taxon>
        <taxon>Alphaproteobacteria</taxon>
        <taxon>Hyphomicrobiales</taxon>
        <taxon>Rhizobiaceae</taxon>
        <taxon>Rhizobium/Agrobacterium group</taxon>
        <taxon>Rhizobium</taxon>
    </lineage>
</organism>
<dbReference type="Proteomes" id="UP000770629">
    <property type="component" value="Unassembled WGS sequence"/>
</dbReference>
<dbReference type="EMBL" id="JABDYF010000003">
    <property type="protein sequence ID" value="MBX5089368.1"/>
    <property type="molecule type" value="Genomic_DNA"/>
</dbReference>
<dbReference type="RefSeq" id="WP_221119251.1">
    <property type="nucleotide sequence ID" value="NZ_JABDYF010000003.1"/>
</dbReference>
<reference evidence="1 2" key="1">
    <citation type="submission" date="2020-04" db="EMBL/GenBank/DDBJ databases">
        <title>Global-level population genomics: horizontal gene transfer, symbiosis and evolution in Rhizobia.</title>
        <authorList>
            <person name="Gai Y."/>
        </authorList>
    </citation>
    <scope>NUCLEOTIDE SEQUENCE [LARGE SCALE GENOMIC DNA]</scope>
    <source>
        <strain evidence="1 2">BLR33</strain>
    </source>
</reference>
<keyword evidence="2" id="KW-1185">Reference proteome</keyword>
<sequence>MNWTPYEITIVLHHYTGRSPFPGQDAPLYAPTINKLCNLGILSILDLEVTELGKALIDQWLRTPLPIVKYVDPFVNSEGE</sequence>
<evidence type="ECO:0000313" key="1">
    <source>
        <dbReference type="EMBL" id="MBX5089368.1"/>
    </source>
</evidence>
<protein>
    <submittedName>
        <fullName evidence="1">Uncharacterized protein</fullName>
    </submittedName>
</protein>
<comment type="caution">
    <text evidence="1">The sequence shown here is derived from an EMBL/GenBank/DDBJ whole genome shotgun (WGS) entry which is preliminary data.</text>
</comment>